<reference evidence="2 3" key="1">
    <citation type="submission" date="2017-08" db="EMBL/GenBank/DDBJ databases">
        <title>Infants hospitalized years apart are colonized by the same room-sourced microbial strains.</title>
        <authorList>
            <person name="Brooks B."/>
            <person name="Olm M.R."/>
            <person name="Firek B.A."/>
            <person name="Baker R."/>
            <person name="Thomas B.C."/>
            <person name="Morowitz M.J."/>
            <person name="Banfield J.F."/>
        </authorList>
    </citation>
    <scope>NUCLEOTIDE SEQUENCE [LARGE SCALE GENOMIC DNA]</scope>
    <source>
        <strain evidence="2">S2_018_000_R2_104</strain>
    </source>
</reference>
<name>A0A2W4ZYN3_9BACT</name>
<sequence length="157" mass="17498">MMRVLAVCLCIAVLSAGGASFAFADDGKPPKELVEELSKVAHDGFLTVKNPQGQTIVKPEDAKKLKFPIINYEEREKAVARGYLSATAKWCGLKWEQDYFKPYVKSLQVEHGKKWTPHQYAYAEVLHGVAMGVETREKKGEKCSDAEKKRVAALAKK</sequence>
<dbReference type="EMBL" id="QFNK01000057">
    <property type="protein sequence ID" value="PZO87444.1"/>
    <property type="molecule type" value="Genomic_DNA"/>
</dbReference>
<evidence type="ECO:0000313" key="3">
    <source>
        <dbReference type="Proteomes" id="UP000249557"/>
    </source>
</evidence>
<dbReference type="AlphaFoldDB" id="A0A2W4ZYN3"/>
<keyword evidence="1" id="KW-0732">Signal</keyword>
<evidence type="ECO:0000256" key="1">
    <source>
        <dbReference type="SAM" id="SignalP"/>
    </source>
</evidence>
<evidence type="ECO:0000313" key="2">
    <source>
        <dbReference type="EMBL" id="PZO87444.1"/>
    </source>
</evidence>
<comment type="caution">
    <text evidence="2">The sequence shown here is derived from an EMBL/GenBank/DDBJ whole genome shotgun (WGS) entry which is preliminary data.</text>
</comment>
<organism evidence="2 3">
    <name type="scientific">Micavibrio aeruginosavorus</name>
    <dbReference type="NCBI Taxonomy" id="349221"/>
    <lineage>
        <taxon>Bacteria</taxon>
        <taxon>Pseudomonadati</taxon>
        <taxon>Bdellovibrionota</taxon>
        <taxon>Bdellovibrionia</taxon>
        <taxon>Bdellovibrionales</taxon>
        <taxon>Pseudobdellovibrionaceae</taxon>
        <taxon>Micavibrio</taxon>
    </lineage>
</organism>
<feature type="signal peptide" evidence="1">
    <location>
        <begin position="1"/>
        <end position="24"/>
    </location>
</feature>
<feature type="chain" id="PRO_5016131409" evidence="1">
    <location>
        <begin position="25"/>
        <end position="157"/>
    </location>
</feature>
<accession>A0A2W4ZYN3</accession>
<dbReference type="Proteomes" id="UP000249557">
    <property type="component" value="Unassembled WGS sequence"/>
</dbReference>
<protein>
    <submittedName>
        <fullName evidence="2">Uncharacterized protein</fullName>
    </submittedName>
</protein>
<gene>
    <name evidence="2" type="ORF">DI626_03970</name>
</gene>
<proteinExistence type="predicted"/>